<dbReference type="InterPro" id="IPR007848">
    <property type="entry name" value="Small_mtfrase_dom"/>
</dbReference>
<dbReference type="GO" id="GO:0032259">
    <property type="term" value="P:methylation"/>
    <property type="evidence" value="ECO:0007669"/>
    <property type="project" value="UniProtKB-KW"/>
</dbReference>
<dbReference type="STRING" id="407036.SAMN05216243_3639"/>
<feature type="domain" description="Methyltransferase small" evidence="3">
    <location>
        <begin position="29"/>
        <end position="195"/>
    </location>
</feature>
<dbReference type="EMBL" id="FNFL01000009">
    <property type="protein sequence ID" value="SDK58353.1"/>
    <property type="molecule type" value="Genomic_DNA"/>
</dbReference>
<evidence type="ECO:0000256" key="1">
    <source>
        <dbReference type="ARBA" id="ARBA00022603"/>
    </source>
</evidence>
<protein>
    <submittedName>
        <fullName evidence="4">16S rRNA (Guanine1207-N2)-methyltransferase</fullName>
    </submittedName>
</protein>
<dbReference type="PANTHER" id="PTHR47816">
    <property type="entry name" value="RIBOSOMAL RNA SMALL SUBUNIT METHYLTRANSFERASE C"/>
    <property type="match status" value="1"/>
</dbReference>
<organism evidence="4 5">
    <name type="scientific">Sediminibacillus albus</name>
    <dbReference type="NCBI Taxonomy" id="407036"/>
    <lineage>
        <taxon>Bacteria</taxon>
        <taxon>Bacillati</taxon>
        <taxon>Bacillota</taxon>
        <taxon>Bacilli</taxon>
        <taxon>Bacillales</taxon>
        <taxon>Bacillaceae</taxon>
        <taxon>Sediminibacillus</taxon>
    </lineage>
</organism>
<dbReference type="InterPro" id="IPR029063">
    <property type="entry name" value="SAM-dependent_MTases_sf"/>
</dbReference>
<evidence type="ECO:0000313" key="4">
    <source>
        <dbReference type="EMBL" id="SDK58353.1"/>
    </source>
</evidence>
<reference evidence="4 5" key="1">
    <citation type="submission" date="2016-10" db="EMBL/GenBank/DDBJ databases">
        <authorList>
            <person name="de Groot N.N."/>
        </authorList>
    </citation>
    <scope>NUCLEOTIDE SEQUENCE [LARGE SCALE GENOMIC DNA]</scope>
    <source>
        <strain evidence="4 5">CGMCC 1.6502</strain>
    </source>
</reference>
<keyword evidence="2 4" id="KW-0808">Transferase</keyword>
<dbReference type="RefSeq" id="WP_093217319.1">
    <property type="nucleotide sequence ID" value="NZ_FNFL01000009.1"/>
</dbReference>
<evidence type="ECO:0000259" key="3">
    <source>
        <dbReference type="Pfam" id="PF05175"/>
    </source>
</evidence>
<dbReference type="Proteomes" id="UP000198694">
    <property type="component" value="Unassembled WGS sequence"/>
</dbReference>
<gene>
    <name evidence="4" type="ORF">SAMN05216243_3639</name>
</gene>
<keyword evidence="5" id="KW-1185">Reference proteome</keyword>
<evidence type="ECO:0000256" key="2">
    <source>
        <dbReference type="ARBA" id="ARBA00022679"/>
    </source>
</evidence>
<evidence type="ECO:0000313" key="5">
    <source>
        <dbReference type="Proteomes" id="UP000198694"/>
    </source>
</evidence>
<keyword evidence="1 4" id="KW-0489">Methyltransferase</keyword>
<dbReference type="CDD" id="cd02440">
    <property type="entry name" value="AdoMet_MTases"/>
    <property type="match status" value="1"/>
</dbReference>
<dbReference type="GO" id="GO:0008757">
    <property type="term" value="F:S-adenosylmethionine-dependent methyltransferase activity"/>
    <property type="evidence" value="ECO:0007669"/>
    <property type="project" value="InterPro"/>
</dbReference>
<dbReference type="Pfam" id="PF05175">
    <property type="entry name" value="MTS"/>
    <property type="match status" value="1"/>
</dbReference>
<sequence length="200" mass="22675">MSEHYFSRTPKSESDPQTWSYELRGNRFSFTTDQGVFSKKEVDFGSRTLIEAFVEPGIEGRFLDLGCGYGPIGLSLAKAFPQRHVTLSDINERALDLARQNALANNIENVNFKISDRLQSFRNETFSAIVTNPPIRAGKKVIYDMFEESFEALLSKGELTIVIQKKQGAPSAQKKLDELFGNVETLKKDKGYYIFRSIKE</sequence>
<dbReference type="AlphaFoldDB" id="A0A1G9D3F4"/>
<proteinExistence type="predicted"/>
<dbReference type="InterPro" id="IPR046977">
    <property type="entry name" value="RsmC/RlmG"/>
</dbReference>
<dbReference type="OrthoDB" id="9764961at2"/>
<dbReference type="PANTHER" id="PTHR47816:SF4">
    <property type="entry name" value="RIBOSOMAL RNA SMALL SUBUNIT METHYLTRANSFERASE C"/>
    <property type="match status" value="1"/>
</dbReference>
<dbReference type="Gene3D" id="3.40.50.150">
    <property type="entry name" value="Vaccinia Virus protein VP39"/>
    <property type="match status" value="1"/>
</dbReference>
<name>A0A1G9D3F4_9BACI</name>
<dbReference type="SUPFAM" id="SSF53335">
    <property type="entry name" value="S-adenosyl-L-methionine-dependent methyltransferases"/>
    <property type="match status" value="1"/>
</dbReference>
<accession>A0A1G9D3F4</accession>